<evidence type="ECO:0000256" key="2">
    <source>
        <dbReference type="ARBA" id="ARBA00023002"/>
    </source>
</evidence>
<dbReference type="GO" id="GO:0008113">
    <property type="term" value="F:peptide-methionine (S)-S-oxide reductase activity"/>
    <property type="evidence" value="ECO:0007669"/>
    <property type="project" value="UniProtKB-EC"/>
</dbReference>
<dbReference type="STRING" id="1654360.EA58_13520"/>
<dbReference type="PANTHER" id="PTHR43774">
    <property type="entry name" value="PEPTIDE METHIONINE SULFOXIDE REDUCTASE"/>
    <property type="match status" value="1"/>
</dbReference>
<keyword evidence="8" id="KW-1185">Reference proteome</keyword>
<reference evidence="7 8" key="1">
    <citation type="submission" date="2014-04" db="EMBL/GenBank/DDBJ databases">
        <title>Draft genome sequence of Photobacterium halotolerans S2753: a solonamide, ngercheumicin and holomycin producer.</title>
        <authorList>
            <person name="Machado H.R."/>
            <person name="Gram L."/>
        </authorList>
    </citation>
    <scope>NUCLEOTIDE SEQUENCE [LARGE SCALE GENOMIC DNA]</scope>
    <source>
        <strain evidence="7 8">S2753</strain>
    </source>
</reference>
<dbReference type="RefSeq" id="WP_081819647.1">
    <property type="nucleotide sequence ID" value="NZ_JAGSGC010000009.1"/>
</dbReference>
<comment type="catalytic activity">
    <reaction evidence="3">
        <text>L-methionyl-[protein] + [thioredoxin]-disulfide + H2O = L-methionyl-(S)-S-oxide-[protein] + [thioredoxin]-dithiol</text>
        <dbReference type="Rhea" id="RHEA:14217"/>
        <dbReference type="Rhea" id="RHEA-COMP:10698"/>
        <dbReference type="Rhea" id="RHEA-COMP:10700"/>
        <dbReference type="Rhea" id="RHEA-COMP:12313"/>
        <dbReference type="Rhea" id="RHEA-COMP:12315"/>
        <dbReference type="ChEBI" id="CHEBI:15377"/>
        <dbReference type="ChEBI" id="CHEBI:16044"/>
        <dbReference type="ChEBI" id="CHEBI:29950"/>
        <dbReference type="ChEBI" id="CHEBI:44120"/>
        <dbReference type="ChEBI" id="CHEBI:50058"/>
        <dbReference type="EC" id="1.8.4.11"/>
    </reaction>
</comment>
<evidence type="ECO:0000256" key="3">
    <source>
        <dbReference type="ARBA" id="ARBA00047806"/>
    </source>
</evidence>
<evidence type="ECO:0000313" key="8">
    <source>
        <dbReference type="Proteomes" id="UP000027192"/>
    </source>
</evidence>
<evidence type="ECO:0000259" key="6">
    <source>
        <dbReference type="Pfam" id="PF01625"/>
    </source>
</evidence>
<evidence type="ECO:0000256" key="5">
    <source>
        <dbReference type="SAM" id="MobiDB-lite"/>
    </source>
</evidence>
<feature type="region of interest" description="Disordered" evidence="5">
    <location>
        <begin position="169"/>
        <end position="191"/>
    </location>
</feature>
<evidence type="ECO:0000313" key="7">
    <source>
        <dbReference type="EMBL" id="KDM91164.1"/>
    </source>
</evidence>
<comment type="catalytic activity">
    <reaction evidence="4">
        <text>[thioredoxin]-disulfide + L-methionine + H2O = L-methionine (S)-S-oxide + [thioredoxin]-dithiol</text>
        <dbReference type="Rhea" id="RHEA:19993"/>
        <dbReference type="Rhea" id="RHEA-COMP:10698"/>
        <dbReference type="Rhea" id="RHEA-COMP:10700"/>
        <dbReference type="ChEBI" id="CHEBI:15377"/>
        <dbReference type="ChEBI" id="CHEBI:29950"/>
        <dbReference type="ChEBI" id="CHEBI:50058"/>
        <dbReference type="ChEBI" id="CHEBI:57844"/>
        <dbReference type="ChEBI" id="CHEBI:58772"/>
        <dbReference type="EC" id="1.8.4.11"/>
    </reaction>
</comment>
<dbReference type="AlphaFoldDB" id="A0A066RLG8"/>
<evidence type="ECO:0000256" key="4">
    <source>
        <dbReference type="ARBA" id="ARBA00048782"/>
    </source>
</evidence>
<dbReference type="SUPFAM" id="SSF55068">
    <property type="entry name" value="Peptide methionine sulfoxide reductase"/>
    <property type="match status" value="1"/>
</dbReference>
<protein>
    <recommendedName>
        <fullName evidence="1">peptide-methionine (S)-S-oxide reductase</fullName>
        <ecNumber evidence="1">1.8.4.11</ecNumber>
    </recommendedName>
</protein>
<dbReference type="InterPro" id="IPR036509">
    <property type="entry name" value="Met_Sox_Rdtase_MsrA_sf"/>
</dbReference>
<comment type="caution">
    <text evidence="7">The sequence shown here is derived from an EMBL/GenBank/DDBJ whole genome shotgun (WGS) entry which is preliminary data.</text>
</comment>
<dbReference type="EMBL" id="JMIB01000026">
    <property type="protein sequence ID" value="KDM91164.1"/>
    <property type="molecule type" value="Genomic_DNA"/>
</dbReference>
<organism evidence="7 8">
    <name type="scientific">Photobacterium galatheae</name>
    <dbReference type="NCBI Taxonomy" id="1654360"/>
    <lineage>
        <taxon>Bacteria</taxon>
        <taxon>Pseudomonadati</taxon>
        <taxon>Pseudomonadota</taxon>
        <taxon>Gammaproteobacteria</taxon>
        <taxon>Vibrionales</taxon>
        <taxon>Vibrionaceae</taxon>
        <taxon>Photobacterium</taxon>
    </lineage>
</organism>
<gene>
    <name evidence="7" type="ORF">EA58_13520</name>
</gene>
<dbReference type="Proteomes" id="UP000027192">
    <property type="component" value="Unassembled WGS sequence"/>
</dbReference>
<name>A0A066RLG8_9GAMM</name>
<accession>A0A066RLG8</accession>
<evidence type="ECO:0000256" key="1">
    <source>
        <dbReference type="ARBA" id="ARBA00012502"/>
    </source>
</evidence>
<dbReference type="PANTHER" id="PTHR43774:SF1">
    <property type="entry name" value="PEPTIDE METHIONINE SULFOXIDE REDUCTASE MSRA 2"/>
    <property type="match status" value="1"/>
</dbReference>
<dbReference type="Pfam" id="PF01625">
    <property type="entry name" value="PMSR"/>
    <property type="match status" value="1"/>
</dbReference>
<feature type="domain" description="Peptide methionine sulphoxide reductase MsrA" evidence="6">
    <location>
        <begin position="4"/>
        <end position="138"/>
    </location>
</feature>
<sequence length="191" mass="21455">METIGLGGSCHWCTEAIFRSLKGVREVEQGWLSAQGLDGMSEGILVRFDPAGIDLYTLIQIHLHTHSCTSNHSLRHRYRSAVYAFSPEQQRASQICLKALQSEFEHPVLTEALRFDAFEPSRQALQDYFYRNPQRPFCQVRISPKLSFLLKQFGAYVDGNKRQVIEQSVVDSDADSAVSPDTSSATESANL</sequence>
<proteinExistence type="predicted"/>
<dbReference type="EC" id="1.8.4.11" evidence="1"/>
<dbReference type="Gene3D" id="3.30.1060.10">
    <property type="entry name" value="Peptide methionine sulphoxide reductase MsrA"/>
    <property type="match status" value="1"/>
</dbReference>
<dbReference type="InterPro" id="IPR002569">
    <property type="entry name" value="Met_Sox_Rdtase_MsrA_dom"/>
</dbReference>
<keyword evidence="2" id="KW-0560">Oxidoreductase</keyword>